<keyword evidence="3" id="KW-1185">Reference proteome</keyword>
<organism evidence="2 3">
    <name type="scientific">Winogradskya humida</name>
    <dbReference type="NCBI Taxonomy" id="113566"/>
    <lineage>
        <taxon>Bacteria</taxon>
        <taxon>Bacillati</taxon>
        <taxon>Actinomycetota</taxon>
        <taxon>Actinomycetes</taxon>
        <taxon>Micromonosporales</taxon>
        <taxon>Micromonosporaceae</taxon>
        <taxon>Winogradskya</taxon>
    </lineage>
</organism>
<proteinExistence type="predicted"/>
<comment type="caution">
    <text evidence="2">The sequence shown here is derived from an EMBL/GenBank/DDBJ whole genome shotgun (WGS) entry which is preliminary data.</text>
</comment>
<evidence type="ECO:0000313" key="2">
    <source>
        <dbReference type="EMBL" id="GIE26720.1"/>
    </source>
</evidence>
<protein>
    <submittedName>
        <fullName evidence="2">Uncharacterized protein</fullName>
    </submittedName>
</protein>
<accession>A0ABQ4A785</accession>
<evidence type="ECO:0000313" key="3">
    <source>
        <dbReference type="Proteomes" id="UP000603200"/>
    </source>
</evidence>
<feature type="region of interest" description="Disordered" evidence="1">
    <location>
        <begin position="70"/>
        <end position="92"/>
    </location>
</feature>
<gene>
    <name evidence="2" type="ORF">Ahu01nite_098220</name>
</gene>
<feature type="compositionally biased region" description="Pro residues" evidence="1">
    <location>
        <begin position="76"/>
        <end position="85"/>
    </location>
</feature>
<reference evidence="2 3" key="1">
    <citation type="submission" date="2021-01" db="EMBL/GenBank/DDBJ databases">
        <title>Whole genome shotgun sequence of Actinoplanes humidus NBRC 14915.</title>
        <authorList>
            <person name="Komaki H."/>
            <person name="Tamura T."/>
        </authorList>
    </citation>
    <scope>NUCLEOTIDE SEQUENCE [LARGE SCALE GENOMIC DNA]</scope>
    <source>
        <strain evidence="2 3">NBRC 14915</strain>
    </source>
</reference>
<evidence type="ECO:0000256" key="1">
    <source>
        <dbReference type="SAM" id="MobiDB-lite"/>
    </source>
</evidence>
<sequence>MPMTREELRDATCVVCPAQLLAVGQFDVSDRPGPQNPYDRERGYRANASSGVAVCVHPFRVGLPPGNYCSENEPVPATPEEPPAPTGHALDLPADQNDLEAWIIAVVRAAGPHRLDRALAAAETVAGERFGEQATVTAMRRVLTVELVRQHPGHVS</sequence>
<dbReference type="Proteomes" id="UP000603200">
    <property type="component" value="Unassembled WGS sequence"/>
</dbReference>
<dbReference type="EMBL" id="BOMN01000149">
    <property type="protein sequence ID" value="GIE26720.1"/>
    <property type="molecule type" value="Genomic_DNA"/>
</dbReference>
<name>A0ABQ4A785_9ACTN</name>